<reference evidence="2" key="1">
    <citation type="journal article" date="2019" name="Int. J. Syst. Evol. Microbiol.">
        <title>The Global Catalogue of Microorganisms (GCM) 10K type strain sequencing project: providing services to taxonomists for standard genome sequencing and annotation.</title>
        <authorList>
            <consortium name="The Broad Institute Genomics Platform"/>
            <consortium name="The Broad Institute Genome Sequencing Center for Infectious Disease"/>
            <person name="Wu L."/>
            <person name="Ma J."/>
        </authorList>
    </citation>
    <scope>NUCLEOTIDE SEQUENCE [LARGE SCALE GENOMIC DNA]</scope>
    <source>
        <strain evidence="2">KCTC 52127</strain>
    </source>
</reference>
<protein>
    <recommendedName>
        <fullName evidence="3">ATP-grasp domain-containing protein</fullName>
    </recommendedName>
</protein>
<sequence>MVFIISEKDDVTTNYIIEWLIAKEIKFLRLNTQSYSPLTYKLSSNIGQIQLLGKEISSNDIVIHRRGRLNITPRGINQLEVFKYIKQENDAIVKSLEFHLKDNITYIGSFYKEDQNYKLLNLYYAQKAGLKIPKTIVTGLKKELVRFFNSEKRVITKTIRSPVNINIEDIHHNSSKTFLIKQEHLDRLDNMFSPILAQKYVEKIYEIRVFIFDSLYFSMAIFSQENQKTKIDYREYDAYLPNRCIPVNLPDEIKTQIDEFLKLSGINSGSIDIIVTPENEYVFLEINPQGQLDWVSKNCNYYIEKNIVDHLISKKNG</sequence>
<dbReference type="SUPFAM" id="SSF56059">
    <property type="entry name" value="Glutathione synthetase ATP-binding domain-like"/>
    <property type="match status" value="1"/>
</dbReference>
<dbReference type="Gene3D" id="3.30.470.20">
    <property type="entry name" value="ATP-grasp fold, B domain"/>
    <property type="match status" value="1"/>
</dbReference>
<accession>A0ABW5LYD7</accession>
<keyword evidence="2" id="KW-1185">Reference proteome</keyword>
<evidence type="ECO:0008006" key="3">
    <source>
        <dbReference type="Google" id="ProtNLM"/>
    </source>
</evidence>
<dbReference type="EMBL" id="JBHULH010000012">
    <property type="protein sequence ID" value="MFD2568836.1"/>
    <property type="molecule type" value="Genomic_DNA"/>
</dbReference>
<dbReference type="RefSeq" id="WP_379667542.1">
    <property type="nucleotide sequence ID" value="NZ_JBHULH010000012.1"/>
</dbReference>
<gene>
    <name evidence="1" type="ORF">ACFSRZ_15785</name>
</gene>
<organism evidence="1 2">
    <name type="scientific">Pseudotenacibaculum haliotis</name>
    <dbReference type="NCBI Taxonomy" id="1862138"/>
    <lineage>
        <taxon>Bacteria</taxon>
        <taxon>Pseudomonadati</taxon>
        <taxon>Bacteroidota</taxon>
        <taxon>Flavobacteriia</taxon>
        <taxon>Flavobacteriales</taxon>
        <taxon>Flavobacteriaceae</taxon>
        <taxon>Pseudotenacibaculum</taxon>
    </lineage>
</organism>
<proteinExistence type="predicted"/>
<dbReference type="PANTHER" id="PTHR21621:SF0">
    <property type="entry name" value="BETA-CITRYLGLUTAMATE SYNTHASE B-RELATED"/>
    <property type="match status" value="1"/>
</dbReference>
<evidence type="ECO:0000313" key="1">
    <source>
        <dbReference type="EMBL" id="MFD2568836.1"/>
    </source>
</evidence>
<evidence type="ECO:0000313" key="2">
    <source>
        <dbReference type="Proteomes" id="UP001597508"/>
    </source>
</evidence>
<comment type="caution">
    <text evidence="1">The sequence shown here is derived from an EMBL/GenBank/DDBJ whole genome shotgun (WGS) entry which is preliminary data.</text>
</comment>
<name>A0ABW5LYD7_9FLAO</name>
<dbReference type="Proteomes" id="UP001597508">
    <property type="component" value="Unassembled WGS sequence"/>
</dbReference>
<dbReference type="PANTHER" id="PTHR21621">
    <property type="entry name" value="RIBOSOMAL PROTEIN S6 MODIFICATION PROTEIN"/>
    <property type="match status" value="1"/>
</dbReference>